<dbReference type="InterPro" id="IPR027417">
    <property type="entry name" value="P-loop_NTPase"/>
</dbReference>
<gene>
    <name evidence="16" type="ORF">MWN33_02550</name>
</gene>
<dbReference type="Proteomes" id="UP001202867">
    <property type="component" value="Unassembled WGS sequence"/>
</dbReference>
<dbReference type="SUPFAM" id="SSF52540">
    <property type="entry name" value="P-loop containing nucleoside triphosphate hydrolases"/>
    <property type="match status" value="1"/>
</dbReference>
<evidence type="ECO:0000256" key="7">
    <source>
        <dbReference type="ARBA" id="ARBA00022840"/>
    </source>
</evidence>
<keyword evidence="3" id="KW-1003">Cell membrane</keyword>
<keyword evidence="6" id="KW-0547">Nucleotide-binding</keyword>
<name>A0ABT0DI01_9HYPH</name>
<keyword evidence="2" id="KW-0813">Transport</keyword>
<reference evidence="16 17" key="1">
    <citation type="submission" date="2022-04" db="EMBL/GenBank/DDBJ databases">
        <authorList>
            <person name="Grouzdev D.S."/>
            <person name="Pantiukh K.S."/>
            <person name="Krutkina M.S."/>
        </authorList>
    </citation>
    <scope>NUCLEOTIDE SEQUENCE [LARGE SCALE GENOMIC DNA]</scope>
    <source>
        <strain evidence="16 17">Jip08</strain>
    </source>
</reference>
<accession>A0ABT0DI01</accession>
<dbReference type="Pfam" id="PF00005">
    <property type="entry name" value="ABC_tran"/>
    <property type="match status" value="1"/>
</dbReference>
<feature type="domain" description="ABC transporter" evidence="15">
    <location>
        <begin position="24"/>
        <end position="262"/>
    </location>
</feature>
<keyword evidence="10 14" id="KW-0472">Membrane</keyword>
<comment type="similarity">
    <text evidence="12">Belongs to the ABC transporter superfamily. Macrolide exporter (TC 3.A.1.122) family.</text>
</comment>
<dbReference type="InterPro" id="IPR017871">
    <property type="entry name" value="ABC_transporter-like_CS"/>
</dbReference>
<protein>
    <recommendedName>
        <fullName evidence="13">Pyoverdine export ATP-binding/permease protein PvdT</fullName>
    </recommendedName>
</protein>
<evidence type="ECO:0000259" key="15">
    <source>
        <dbReference type="PROSITE" id="PS50893"/>
    </source>
</evidence>
<evidence type="ECO:0000256" key="11">
    <source>
        <dbReference type="ARBA" id="ARBA00023251"/>
    </source>
</evidence>
<dbReference type="PROSITE" id="PS50893">
    <property type="entry name" value="ABC_TRANSPORTER_2"/>
    <property type="match status" value="1"/>
</dbReference>
<comment type="caution">
    <text evidence="16">The sequence shown here is derived from an EMBL/GenBank/DDBJ whole genome shotgun (WGS) entry which is preliminary data.</text>
</comment>
<dbReference type="PANTHER" id="PTHR30572:SF14">
    <property type="entry name" value="MACROLIDE EXPORT ATP-BINDING_PERMEASE PROTEIN MACB"/>
    <property type="match status" value="1"/>
</dbReference>
<evidence type="ECO:0000256" key="2">
    <source>
        <dbReference type="ARBA" id="ARBA00022448"/>
    </source>
</evidence>
<keyword evidence="4" id="KW-0997">Cell inner membrane</keyword>
<dbReference type="InterPro" id="IPR025857">
    <property type="entry name" value="MacB_PCD"/>
</dbReference>
<dbReference type="InterPro" id="IPR003838">
    <property type="entry name" value="ABC3_permease_C"/>
</dbReference>
<keyword evidence="17" id="KW-1185">Reference proteome</keyword>
<dbReference type="PANTHER" id="PTHR30572">
    <property type="entry name" value="MEMBRANE COMPONENT OF TRANSPORTER-RELATED"/>
    <property type="match status" value="1"/>
</dbReference>
<dbReference type="InterPro" id="IPR003439">
    <property type="entry name" value="ABC_transporter-like_ATP-bd"/>
</dbReference>
<keyword evidence="7" id="KW-0067">ATP-binding</keyword>
<dbReference type="Pfam" id="PF02687">
    <property type="entry name" value="FtsX"/>
    <property type="match status" value="1"/>
</dbReference>
<evidence type="ECO:0000313" key="16">
    <source>
        <dbReference type="EMBL" id="MCK0206907.1"/>
    </source>
</evidence>
<feature type="transmembrane region" description="Helical" evidence="14">
    <location>
        <begin position="594"/>
        <end position="616"/>
    </location>
</feature>
<dbReference type="EMBL" id="JALKCG010000001">
    <property type="protein sequence ID" value="MCK0206907.1"/>
    <property type="molecule type" value="Genomic_DNA"/>
</dbReference>
<evidence type="ECO:0000256" key="4">
    <source>
        <dbReference type="ARBA" id="ARBA00022519"/>
    </source>
</evidence>
<evidence type="ECO:0000256" key="5">
    <source>
        <dbReference type="ARBA" id="ARBA00022692"/>
    </source>
</evidence>
<feature type="transmembrane region" description="Helical" evidence="14">
    <location>
        <begin position="288"/>
        <end position="311"/>
    </location>
</feature>
<evidence type="ECO:0000256" key="13">
    <source>
        <dbReference type="ARBA" id="ARBA00041199"/>
    </source>
</evidence>
<evidence type="ECO:0000256" key="14">
    <source>
        <dbReference type="SAM" id="Phobius"/>
    </source>
</evidence>
<dbReference type="PROSITE" id="PS00211">
    <property type="entry name" value="ABC_TRANSPORTER_1"/>
    <property type="match status" value="1"/>
</dbReference>
<proteinExistence type="inferred from homology"/>
<evidence type="ECO:0000256" key="10">
    <source>
        <dbReference type="ARBA" id="ARBA00023136"/>
    </source>
</evidence>
<keyword evidence="5 14" id="KW-0812">Transmembrane</keyword>
<evidence type="ECO:0000256" key="12">
    <source>
        <dbReference type="ARBA" id="ARBA00038388"/>
    </source>
</evidence>
<dbReference type="Gene3D" id="3.40.50.300">
    <property type="entry name" value="P-loop containing nucleotide triphosphate hydrolases"/>
    <property type="match status" value="1"/>
</dbReference>
<dbReference type="InterPro" id="IPR050250">
    <property type="entry name" value="Macrolide_Exporter_MacB"/>
</dbReference>
<sequence length="664" mass="69999">MSEVAPRIDDTGAASGVAPGRAIVELVDVSRIYPNGDTVVRALDRVSLAIHPGEFVAIMGQSGSGKSTLMNIVGCLDRPSSGVYRVNGVDVEDLDADALAELRCSTFGFVFQRYNLLPSLTAAENVAIPAIYAGTGREAREERAHALLARLGLGERAEHRPSQLSGGQQQRVSIARALMNAAPVILADEPTGALDSRSGEDVLALLSELNAEGHTVILITHDPDVAAHARRVVRFQDGRIVADERREAEPARPPLPAMGPARRGGLVRFLPDLAEAVRMALASMVANIFRTALTLLGIVIGVASVITMLAVGDGGKQSVLERISQIGTNLLIVRPGAPGIRSSGDNATLLPEDANALAAIPGIGAIAPERSSRYTIRYGSADYFTSVSGTAPDYLVARDWPMAEGVMFNAADVKAYAPVVVLGETVRRNLFGESSPIGRYVLVKNVPYEVIGVLAPRGANAFGQDQDDVALVPLTTGFVRVFGRQFLNSVTVKVDDAGNIPAVEAAITRILTERHQAEDFQVRNTAQFLETAVETQNTLTLVLGCVAAISLLVAGIGVMNIMLVSVTERTREIGIRMATGARMSNIMLQFNTEALVVCSVGGAVGVGLGLAAALGVEWMGATILLSLMPPLLAFACAFLTGLVFGYLPARKAAGLDPVVALAYE</sequence>
<feature type="transmembrane region" description="Helical" evidence="14">
    <location>
        <begin position="622"/>
        <end position="647"/>
    </location>
</feature>
<evidence type="ECO:0000256" key="9">
    <source>
        <dbReference type="ARBA" id="ARBA00022989"/>
    </source>
</evidence>
<evidence type="ECO:0000256" key="3">
    <source>
        <dbReference type="ARBA" id="ARBA00022475"/>
    </source>
</evidence>
<dbReference type="CDD" id="cd03255">
    <property type="entry name" value="ABC_MJ0796_LolCDE_FtsE"/>
    <property type="match status" value="1"/>
</dbReference>
<evidence type="ECO:0000256" key="1">
    <source>
        <dbReference type="ARBA" id="ARBA00004429"/>
    </source>
</evidence>
<evidence type="ECO:0000256" key="6">
    <source>
        <dbReference type="ARBA" id="ARBA00022741"/>
    </source>
</evidence>
<dbReference type="InterPro" id="IPR003593">
    <property type="entry name" value="AAA+_ATPase"/>
</dbReference>
<reference evidence="17" key="2">
    <citation type="submission" date="2023-07" db="EMBL/GenBank/DDBJ databases">
        <title>Ancylobacter moscoviensis sp. nov., facultatively methylotrophic bacteria from activated sludge and the reclassification of Starkeya novella (Starkey 1934) Kelly et al. 2000 as Ancylobacter novellus comb. nov., Starkeya koreensis Im et al. 2006 as Ancylobacter koreensis comb.nov., Angulomicrobium tetraedrale Vasil'eva et al. 1986 as Ancylobacter tetraedralis comb. nov., Angulomicrobium amanitiforme Fritz et al. 2004 as Ancylobacter amanitiformis comb. nov. and Methylorhabdus multivorans Doronina et al. 1996 as Ancylobacter multivorans comb. nov. and emended description of the genus Ancylobacter.</title>
        <authorList>
            <person name="Doronina N."/>
            <person name="Chemodurova A."/>
            <person name="Grouzdev D."/>
            <person name="Koziaeva V."/>
            <person name="Shi W."/>
            <person name="Wu L."/>
            <person name="Kaparullina E."/>
        </authorList>
    </citation>
    <scope>NUCLEOTIDE SEQUENCE [LARGE SCALE GENOMIC DNA]</scope>
    <source>
        <strain evidence="17">Jip08</strain>
    </source>
</reference>
<comment type="subcellular location">
    <subcellularLocation>
        <location evidence="1">Cell inner membrane</location>
        <topology evidence="1">Multi-pass membrane protein</topology>
    </subcellularLocation>
</comment>
<evidence type="ECO:0000313" key="17">
    <source>
        <dbReference type="Proteomes" id="UP001202867"/>
    </source>
</evidence>
<dbReference type="Pfam" id="PF12704">
    <property type="entry name" value="MacB_PCD"/>
    <property type="match status" value="1"/>
</dbReference>
<dbReference type="InterPro" id="IPR017911">
    <property type="entry name" value="MacB-like_ATP-bd"/>
</dbReference>
<dbReference type="RefSeq" id="WP_247198549.1">
    <property type="nucleotide sequence ID" value="NZ_JALKCG010000001.1"/>
</dbReference>
<feature type="transmembrane region" description="Helical" evidence="14">
    <location>
        <begin position="541"/>
        <end position="566"/>
    </location>
</feature>
<keyword evidence="11" id="KW-0046">Antibiotic resistance</keyword>
<organism evidence="16 17">
    <name type="scientific">Ancylobacter koreensis</name>
    <dbReference type="NCBI Taxonomy" id="266121"/>
    <lineage>
        <taxon>Bacteria</taxon>
        <taxon>Pseudomonadati</taxon>
        <taxon>Pseudomonadota</taxon>
        <taxon>Alphaproteobacteria</taxon>
        <taxon>Hyphomicrobiales</taxon>
        <taxon>Xanthobacteraceae</taxon>
        <taxon>Ancylobacter</taxon>
    </lineage>
</organism>
<dbReference type="SMART" id="SM00382">
    <property type="entry name" value="AAA"/>
    <property type="match status" value="1"/>
</dbReference>
<keyword evidence="8" id="KW-1278">Translocase</keyword>
<evidence type="ECO:0000256" key="8">
    <source>
        <dbReference type="ARBA" id="ARBA00022967"/>
    </source>
</evidence>
<keyword evidence="9 14" id="KW-1133">Transmembrane helix</keyword>